<comment type="caution">
    <text evidence="1">The sequence shown here is derived from an EMBL/GenBank/DDBJ whole genome shotgun (WGS) entry which is preliminary data.</text>
</comment>
<keyword evidence="2" id="KW-1185">Reference proteome</keyword>
<accession>A0AAN5IBB0</accession>
<proteinExistence type="predicted"/>
<name>A0AAN5IBB0_9BILA</name>
<gene>
    <name evidence="1" type="ORF">PMAYCL1PPCAC_29968</name>
</gene>
<organism evidence="1 2">
    <name type="scientific">Pristionchus mayeri</name>
    <dbReference type="NCBI Taxonomy" id="1317129"/>
    <lineage>
        <taxon>Eukaryota</taxon>
        <taxon>Metazoa</taxon>
        <taxon>Ecdysozoa</taxon>
        <taxon>Nematoda</taxon>
        <taxon>Chromadorea</taxon>
        <taxon>Rhabditida</taxon>
        <taxon>Rhabditina</taxon>
        <taxon>Diplogasteromorpha</taxon>
        <taxon>Diplogasteroidea</taxon>
        <taxon>Neodiplogasteridae</taxon>
        <taxon>Pristionchus</taxon>
    </lineage>
</organism>
<dbReference type="Proteomes" id="UP001328107">
    <property type="component" value="Unassembled WGS sequence"/>
</dbReference>
<sequence length="119" mass="13372">WNPMGTIDLPPLVDTSLWRESSPLRHSPFLDELTALNFSRPIHNPSDYRLSGVDSPSLYEVQLSVQLRGREEEDKSSFSGKSRTFFTRIGAPSDTVELHLFGLYIATASLSCDSRPLFV</sequence>
<protein>
    <submittedName>
        <fullName evidence="1">Uncharacterized protein</fullName>
    </submittedName>
</protein>
<evidence type="ECO:0000313" key="2">
    <source>
        <dbReference type="Proteomes" id="UP001328107"/>
    </source>
</evidence>
<dbReference type="EMBL" id="BTRK01000006">
    <property type="protein sequence ID" value="GMR59773.1"/>
    <property type="molecule type" value="Genomic_DNA"/>
</dbReference>
<feature type="non-terminal residue" evidence="1">
    <location>
        <position position="119"/>
    </location>
</feature>
<feature type="non-terminal residue" evidence="1">
    <location>
        <position position="1"/>
    </location>
</feature>
<reference evidence="2" key="1">
    <citation type="submission" date="2022-10" db="EMBL/GenBank/DDBJ databases">
        <title>Genome assembly of Pristionchus species.</title>
        <authorList>
            <person name="Yoshida K."/>
            <person name="Sommer R.J."/>
        </authorList>
    </citation>
    <scope>NUCLEOTIDE SEQUENCE [LARGE SCALE GENOMIC DNA]</scope>
    <source>
        <strain evidence="2">RS5460</strain>
    </source>
</reference>
<evidence type="ECO:0000313" key="1">
    <source>
        <dbReference type="EMBL" id="GMR59773.1"/>
    </source>
</evidence>
<dbReference type="AlphaFoldDB" id="A0AAN5IBB0"/>